<dbReference type="PANTHER" id="PTHR11697:SF230">
    <property type="entry name" value="ZINC FINGER, MYM DOMAIN CONTAINING 1"/>
    <property type="match status" value="1"/>
</dbReference>
<feature type="domain" description="HAT C-terminal dimerisation" evidence="1">
    <location>
        <begin position="157"/>
        <end position="213"/>
    </location>
</feature>
<comment type="caution">
    <text evidence="2">The sequence shown here is derived from an EMBL/GenBank/DDBJ whole genome shotgun (WGS) entry which is preliminary data.</text>
</comment>
<dbReference type="Pfam" id="PF05699">
    <property type="entry name" value="Dimer_Tnp_hAT"/>
    <property type="match status" value="1"/>
</dbReference>
<accession>A0A2U1LEL3</accession>
<dbReference type="InterPro" id="IPR055298">
    <property type="entry name" value="AtLOH3-like"/>
</dbReference>
<dbReference type="EMBL" id="PKPP01009806">
    <property type="protein sequence ID" value="PWA47436.1"/>
    <property type="molecule type" value="Genomic_DNA"/>
</dbReference>
<gene>
    <name evidence="2" type="ORF">CTI12_AA493590</name>
</gene>
<proteinExistence type="predicted"/>
<name>A0A2U1LEL3_ARTAN</name>
<dbReference type="SUPFAM" id="SSF53098">
    <property type="entry name" value="Ribonuclease H-like"/>
    <property type="match status" value="1"/>
</dbReference>
<dbReference type="InterPro" id="IPR012337">
    <property type="entry name" value="RNaseH-like_sf"/>
</dbReference>
<evidence type="ECO:0000313" key="3">
    <source>
        <dbReference type="Proteomes" id="UP000245207"/>
    </source>
</evidence>
<dbReference type="InterPro" id="IPR008906">
    <property type="entry name" value="HATC_C_dom"/>
</dbReference>
<dbReference type="AlphaFoldDB" id="A0A2U1LEL3"/>
<dbReference type="PANTHER" id="PTHR11697">
    <property type="entry name" value="GENERAL TRANSCRIPTION FACTOR 2-RELATED ZINC FINGER PROTEIN"/>
    <property type="match status" value="1"/>
</dbReference>
<protein>
    <recommendedName>
        <fullName evidence="1">HAT C-terminal dimerisation domain-containing protein</fullName>
    </recommendedName>
</protein>
<evidence type="ECO:0000313" key="2">
    <source>
        <dbReference type="EMBL" id="PWA47436.1"/>
    </source>
</evidence>
<evidence type="ECO:0000259" key="1">
    <source>
        <dbReference type="Pfam" id="PF05699"/>
    </source>
</evidence>
<dbReference type="GO" id="GO:0046983">
    <property type="term" value="F:protein dimerization activity"/>
    <property type="evidence" value="ECO:0007669"/>
    <property type="project" value="InterPro"/>
</dbReference>
<organism evidence="2 3">
    <name type="scientific">Artemisia annua</name>
    <name type="common">Sweet wormwood</name>
    <dbReference type="NCBI Taxonomy" id="35608"/>
    <lineage>
        <taxon>Eukaryota</taxon>
        <taxon>Viridiplantae</taxon>
        <taxon>Streptophyta</taxon>
        <taxon>Embryophyta</taxon>
        <taxon>Tracheophyta</taxon>
        <taxon>Spermatophyta</taxon>
        <taxon>Magnoliopsida</taxon>
        <taxon>eudicotyledons</taxon>
        <taxon>Gunneridae</taxon>
        <taxon>Pentapetalae</taxon>
        <taxon>asterids</taxon>
        <taxon>campanulids</taxon>
        <taxon>Asterales</taxon>
        <taxon>Asteraceae</taxon>
        <taxon>Asteroideae</taxon>
        <taxon>Anthemideae</taxon>
        <taxon>Artemisiinae</taxon>
        <taxon>Artemisia</taxon>
    </lineage>
</organism>
<keyword evidence="3" id="KW-1185">Reference proteome</keyword>
<reference evidence="2 3" key="1">
    <citation type="journal article" date="2018" name="Mol. Plant">
        <title>The genome of Artemisia annua provides insight into the evolution of Asteraceae family and artemisinin biosynthesis.</title>
        <authorList>
            <person name="Shen Q."/>
            <person name="Zhang L."/>
            <person name="Liao Z."/>
            <person name="Wang S."/>
            <person name="Yan T."/>
            <person name="Shi P."/>
            <person name="Liu M."/>
            <person name="Fu X."/>
            <person name="Pan Q."/>
            <person name="Wang Y."/>
            <person name="Lv Z."/>
            <person name="Lu X."/>
            <person name="Zhang F."/>
            <person name="Jiang W."/>
            <person name="Ma Y."/>
            <person name="Chen M."/>
            <person name="Hao X."/>
            <person name="Li L."/>
            <person name="Tang Y."/>
            <person name="Lv G."/>
            <person name="Zhou Y."/>
            <person name="Sun X."/>
            <person name="Brodelius P.E."/>
            <person name="Rose J.K.C."/>
            <person name="Tang K."/>
        </authorList>
    </citation>
    <scope>NUCLEOTIDE SEQUENCE [LARGE SCALE GENOMIC DNA]</scope>
    <source>
        <strain evidence="3">cv. Huhao1</strain>
        <tissue evidence="2">Leaf</tissue>
    </source>
</reference>
<dbReference type="STRING" id="35608.A0A2U1LEL3"/>
<dbReference type="OrthoDB" id="118159at2759"/>
<sequence length="238" mass="27245">MGRTNILSQSLQRKSQDIANAIELVSTTKKSLDDFRNKGWDSLLKQVKLFSMKHEIEIPDMNAPYKSIALVHKITMLLLNIIIDSALVPKKESEGFDIDQICLLVEKCYLADFTEQERVRLKYELELLNNAMKENLQLSQVSTLAGLCISLVKTGKCESYSMIYRLIRLILTLPVSTATTERAFSAMKICKNRLRNKMADEFLAYSLVVYIEKEIAQTFSSEYVLDVFKNLKGRKSEL</sequence>
<dbReference type="Proteomes" id="UP000245207">
    <property type="component" value="Unassembled WGS sequence"/>
</dbReference>